<protein>
    <submittedName>
        <fullName evidence="2">Uncharacterized protein</fullName>
    </submittedName>
</protein>
<feature type="region of interest" description="Disordered" evidence="1">
    <location>
        <begin position="55"/>
        <end position="80"/>
    </location>
</feature>
<name>A0A9W4XNJ0_9PLEO</name>
<evidence type="ECO:0000313" key="2">
    <source>
        <dbReference type="EMBL" id="CAI6331630.1"/>
    </source>
</evidence>
<feature type="compositionally biased region" description="Low complexity" evidence="1">
    <location>
        <begin position="60"/>
        <end position="72"/>
    </location>
</feature>
<feature type="compositionally biased region" description="Polar residues" evidence="1">
    <location>
        <begin position="141"/>
        <end position="151"/>
    </location>
</feature>
<gene>
    <name evidence="2" type="ORF">PDIGIT_LOCUS4655</name>
</gene>
<proteinExistence type="predicted"/>
<keyword evidence="3" id="KW-1185">Reference proteome</keyword>
<evidence type="ECO:0000313" key="3">
    <source>
        <dbReference type="Proteomes" id="UP001152607"/>
    </source>
</evidence>
<sequence>MLNALRLSELLAKNADPRLYPRIFVMSPNGTLMAYSTPVDIKELRDQAALISMAWREHSSQSSSSTNPQSPTYVPDNEPDPQAKLEILTIETQHNNIIVRAIQPSLLLILVGTVPPSRKTVFSITPEYEGDSRYPPEEEPFSSSHGDSNSPAAVVSVGTPGGSDRGKKRTPSILSTMSTRDKDVKLGALHIQRKKIDALTAFIRKDFDAKGFVMPDDSTFP</sequence>
<accession>A0A9W4XNJ0</accession>
<evidence type="ECO:0000256" key="1">
    <source>
        <dbReference type="SAM" id="MobiDB-lite"/>
    </source>
</evidence>
<dbReference type="Gene3D" id="3.30.450.30">
    <property type="entry name" value="Dynein light chain 2a, cytoplasmic"/>
    <property type="match status" value="1"/>
</dbReference>
<organism evidence="2 3">
    <name type="scientific">Periconia digitata</name>
    <dbReference type="NCBI Taxonomy" id="1303443"/>
    <lineage>
        <taxon>Eukaryota</taxon>
        <taxon>Fungi</taxon>
        <taxon>Dikarya</taxon>
        <taxon>Ascomycota</taxon>
        <taxon>Pezizomycotina</taxon>
        <taxon>Dothideomycetes</taxon>
        <taxon>Pleosporomycetidae</taxon>
        <taxon>Pleosporales</taxon>
        <taxon>Massarineae</taxon>
        <taxon>Periconiaceae</taxon>
        <taxon>Periconia</taxon>
    </lineage>
</organism>
<feature type="region of interest" description="Disordered" evidence="1">
    <location>
        <begin position="127"/>
        <end position="174"/>
    </location>
</feature>
<dbReference type="Proteomes" id="UP001152607">
    <property type="component" value="Unassembled WGS sequence"/>
</dbReference>
<reference evidence="2" key="1">
    <citation type="submission" date="2023-01" db="EMBL/GenBank/DDBJ databases">
        <authorList>
            <person name="Van Ghelder C."/>
            <person name="Rancurel C."/>
        </authorList>
    </citation>
    <scope>NUCLEOTIDE SEQUENCE</scope>
    <source>
        <strain evidence="2">CNCM I-4278</strain>
    </source>
</reference>
<dbReference type="EMBL" id="CAOQHR010000003">
    <property type="protein sequence ID" value="CAI6331630.1"/>
    <property type="molecule type" value="Genomic_DNA"/>
</dbReference>
<dbReference type="AlphaFoldDB" id="A0A9W4XNJ0"/>
<dbReference type="OrthoDB" id="3924760at2759"/>
<comment type="caution">
    <text evidence="2">The sequence shown here is derived from an EMBL/GenBank/DDBJ whole genome shotgun (WGS) entry which is preliminary data.</text>
</comment>